<name>A0A2P2IWT2_RHIMU</name>
<dbReference type="EMBL" id="GGEC01005179">
    <property type="protein sequence ID" value="MBW85662.1"/>
    <property type="molecule type" value="Transcribed_RNA"/>
</dbReference>
<feature type="signal peptide" evidence="1">
    <location>
        <begin position="1"/>
        <end position="25"/>
    </location>
</feature>
<organism evidence="2">
    <name type="scientific">Rhizophora mucronata</name>
    <name type="common">Asiatic mangrove</name>
    <dbReference type="NCBI Taxonomy" id="61149"/>
    <lineage>
        <taxon>Eukaryota</taxon>
        <taxon>Viridiplantae</taxon>
        <taxon>Streptophyta</taxon>
        <taxon>Embryophyta</taxon>
        <taxon>Tracheophyta</taxon>
        <taxon>Spermatophyta</taxon>
        <taxon>Magnoliopsida</taxon>
        <taxon>eudicotyledons</taxon>
        <taxon>Gunneridae</taxon>
        <taxon>Pentapetalae</taxon>
        <taxon>rosids</taxon>
        <taxon>fabids</taxon>
        <taxon>Malpighiales</taxon>
        <taxon>Rhizophoraceae</taxon>
        <taxon>Rhizophora</taxon>
    </lineage>
</organism>
<feature type="chain" id="PRO_5015108026" evidence="1">
    <location>
        <begin position="26"/>
        <end position="60"/>
    </location>
</feature>
<evidence type="ECO:0000256" key="1">
    <source>
        <dbReference type="SAM" id="SignalP"/>
    </source>
</evidence>
<proteinExistence type="predicted"/>
<keyword evidence="1" id="KW-0732">Signal</keyword>
<sequence>MLCLGNLRTINCLTILHQLVQQLLCQKPTITPSRWTWLELLVILEKRLHTDICKLSFLPS</sequence>
<protein>
    <submittedName>
        <fullName evidence="2">Uncharacterized protein</fullName>
    </submittedName>
</protein>
<dbReference type="AlphaFoldDB" id="A0A2P2IWT2"/>
<evidence type="ECO:0000313" key="2">
    <source>
        <dbReference type="EMBL" id="MBW85662.1"/>
    </source>
</evidence>
<accession>A0A2P2IWT2</accession>
<reference evidence="2" key="1">
    <citation type="submission" date="2018-02" db="EMBL/GenBank/DDBJ databases">
        <title>Rhizophora mucronata_Transcriptome.</title>
        <authorList>
            <person name="Meera S.P."/>
            <person name="Sreeshan A."/>
            <person name="Augustine A."/>
        </authorList>
    </citation>
    <scope>NUCLEOTIDE SEQUENCE</scope>
    <source>
        <tissue evidence="2">Leaf</tissue>
    </source>
</reference>